<dbReference type="GO" id="GO:0008360">
    <property type="term" value="P:regulation of cell shape"/>
    <property type="evidence" value="ECO:0007669"/>
    <property type="project" value="InterPro"/>
</dbReference>
<evidence type="ECO:0000313" key="4">
    <source>
        <dbReference type="EMBL" id="RRD04944.1"/>
    </source>
</evidence>
<dbReference type="AlphaFoldDB" id="A0A3P1T6E7"/>
<dbReference type="GO" id="GO:0005524">
    <property type="term" value="F:ATP binding"/>
    <property type="evidence" value="ECO:0007669"/>
    <property type="project" value="UniProtKB-KW"/>
</dbReference>
<dbReference type="OrthoDB" id="9809796at2"/>
<accession>A0A3P1T6E7</accession>
<reference evidence="4 5" key="1">
    <citation type="submission" date="2018-11" db="EMBL/GenBank/DDBJ databases">
        <title>Genomes From Bacteria Associated with the Canine Oral Cavity: a Test Case for Automated Genome-Based Taxonomic Assignment.</title>
        <authorList>
            <person name="Coil D.A."/>
            <person name="Jospin G."/>
            <person name="Darling A.E."/>
            <person name="Wallis C."/>
            <person name="Davis I.J."/>
            <person name="Harris S."/>
            <person name="Eisen J.A."/>
            <person name="Holcombe L.J."/>
            <person name="O'Flynn C."/>
        </authorList>
    </citation>
    <scope>NUCLEOTIDE SEQUENCE [LARGE SCALE GENOMIC DNA]</scope>
    <source>
        <strain evidence="4 5">OH887_COT-365</strain>
    </source>
</reference>
<evidence type="ECO:0000256" key="2">
    <source>
        <dbReference type="ARBA" id="ARBA00022741"/>
    </source>
</evidence>
<keyword evidence="3" id="KW-0067">ATP-binding</keyword>
<keyword evidence="1" id="KW-0436">Ligase</keyword>
<comment type="caution">
    <text evidence="4">The sequence shown here is derived from an EMBL/GenBank/DDBJ whole genome shotgun (WGS) entry which is preliminary data.</text>
</comment>
<dbReference type="GO" id="GO:0051301">
    <property type="term" value="P:cell division"/>
    <property type="evidence" value="ECO:0007669"/>
    <property type="project" value="InterPro"/>
</dbReference>
<evidence type="ECO:0000256" key="3">
    <source>
        <dbReference type="ARBA" id="ARBA00022840"/>
    </source>
</evidence>
<dbReference type="PANTHER" id="PTHR43692">
    <property type="entry name" value="UDP-N-ACETYLMURAMOYLALANINE--D-GLUTAMATE LIGASE"/>
    <property type="match status" value="1"/>
</dbReference>
<dbReference type="Gene3D" id="3.40.50.720">
    <property type="entry name" value="NAD(P)-binding Rossmann-like Domain"/>
    <property type="match status" value="1"/>
</dbReference>
<dbReference type="SUPFAM" id="SSF51984">
    <property type="entry name" value="MurCD N-terminal domain"/>
    <property type="match status" value="1"/>
</dbReference>
<keyword evidence="2" id="KW-0547">Nucleotide-binding</keyword>
<dbReference type="GO" id="GO:0005737">
    <property type="term" value="C:cytoplasm"/>
    <property type="evidence" value="ECO:0007669"/>
    <property type="project" value="InterPro"/>
</dbReference>
<organism evidence="4 5">
    <name type="scientific">Arachnia propionica</name>
    <dbReference type="NCBI Taxonomy" id="1750"/>
    <lineage>
        <taxon>Bacteria</taxon>
        <taxon>Bacillati</taxon>
        <taxon>Actinomycetota</taxon>
        <taxon>Actinomycetes</taxon>
        <taxon>Propionibacteriales</taxon>
        <taxon>Propionibacteriaceae</taxon>
        <taxon>Arachnia</taxon>
    </lineage>
</organism>
<dbReference type="SUPFAM" id="SSF53623">
    <property type="entry name" value="MurD-like peptide ligases, catalytic domain"/>
    <property type="match status" value="1"/>
</dbReference>
<dbReference type="GO" id="GO:0008764">
    <property type="term" value="F:UDP-N-acetylmuramoylalanine-D-glutamate ligase activity"/>
    <property type="evidence" value="ECO:0007669"/>
    <property type="project" value="InterPro"/>
</dbReference>
<dbReference type="EMBL" id="RQZG01000008">
    <property type="protein sequence ID" value="RRD04944.1"/>
    <property type="molecule type" value="Genomic_DNA"/>
</dbReference>
<gene>
    <name evidence="4" type="ORF">EII34_08425</name>
</gene>
<protein>
    <submittedName>
        <fullName evidence="4">Uncharacterized protein</fullName>
    </submittedName>
</protein>
<proteinExistence type="predicted"/>
<sequence length="314" mass="32068">MGDGTVSGRLDGRHAVVAGLGLSGMAAADALIALGAEVTVLDDDPGLTDRAGLLESLDATVRLGVGATARLPEECDLLVLSTGWSGTEPLAVEAAGRGVAVWSEVELAWRLHSLGATVPWVGVAGERDRVEVARLVTAMLSAGGLRVAEAGSCGRPVVEAVLDDAPRDVIVVELSAAQLRGVESMALHSAVVLASGSDDADLARCYERVTHACVYNVEDPATEDMVAEAEVTEGARAIGFTTAIPAISMVGVVDDLIVDRAFVAQRHSSALELAKVDQAGGRVAQAAAAAALARSLKVPAQAVAAGLRAVNDRD</sequence>
<name>A0A3P1T6E7_9ACTN</name>
<dbReference type="Proteomes" id="UP000280819">
    <property type="component" value="Unassembled WGS sequence"/>
</dbReference>
<dbReference type="PANTHER" id="PTHR43692:SF1">
    <property type="entry name" value="UDP-N-ACETYLMURAMOYLALANINE--D-GLUTAMATE LIGASE"/>
    <property type="match status" value="1"/>
</dbReference>
<dbReference type="RefSeq" id="WP_124844719.1">
    <property type="nucleotide sequence ID" value="NZ_RQZG01000008.1"/>
</dbReference>
<evidence type="ECO:0000256" key="1">
    <source>
        <dbReference type="ARBA" id="ARBA00022598"/>
    </source>
</evidence>
<evidence type="ECO:0000313" key="5">
    <source>
        <dbReference type="Proteomes" id="UP000280819"/>
    </source>
</evidence>
<dbReference type="InterPro" id="IPR005762">
    <property type="entry name" value="MurD"/>
</dbReference>
<dbReference type="InterPro" id="IPR036565">
    <property type="entry name" value="Mur-like_cat_sf"/>
</dbReference>
<dbReference type="Gene3D" id="3.40.1190.10">
    <property type="entry name" value="Mur-like, catalytic domain"/>
    <property type="match status" value="1"/>
</dbReference>